<feature type="compositionally biased region" description="Acidic residues" evidence="1">
    <location>
        <begin position="14"/>
        <end position="30"/>
    </location>
</feature>
<dbReference type="Proteomes" id="UP000586042">
    <property type="component" value="Unassembled WGS sequence"/>
</dbReference>
<accession>A0A7Y6IDJ8</accession>
<sequence>MKIVCSFDSDNELLDGCEHGDEGEEGEEPVDSGPVLVGRERLPACAAAFVDQPGLCSLRLPGPGSLLMRLVAGDRRLRGSQRHGEPGCERLR</sequence>
<evidence type="ECO:0000256" key="1">
    <source>
        <dbReference type="SAM" id="MobiDB-lite"/>
    </source>
</evidence>
<gene>
    <name evidence="2" type="ORF">HTZ77_29540</name>
</gene>
<comment type="caution">
    <text evidence="2">The sequence shown here is derived from an EMBL/GenBank/DDBJ whole genome shotgun (WGS) entry which is preliminary data.</text>
</comment>
<keyword evidence="3" id="KW-1185">Reference proteome</keyword>
<evidence type="ECO:0000313" key="3">
    <source>
        <dbReference type="Proteomes" id="UP000586042"/>
    </source>
</evidence>
<name>A0A7Y6IDJ8_9ACTN</name>
<dbReference type="AlphaFoldDB" id="A0A7Y6IDJ8"/>
<evidence type="ECO:0000313" key="2">
    <source>
        <dbReference type="EMBL" id="NUW35545.1"/>
    </source>
</evidence>
<feature type="region of interest" description="Disordered" evidence="1">
    <location>
        <begin position="14"/>
        <end position="35"/>
    </location>
</feature>
<reference evidence="2 3" key="1">
    <citation type="submission" date="2020-06" db="EMBL/GenBank/DDBJ databases">
        <title>Nonomuraea sp. SMC257, a novel actinomycete isolated from soil.</title>
        <authorList>
            <person name="Chanama M."/>
        </authorList>
    </citation>
    <scope>NUCLEOTIDE SEQUENCE [LARGE SCALE GENOMIC DNA]</scope>
    <source>
        <strain evidence="2 3">SMC257</strain>
    </source>
</reference>
<dbReference type="EMBL" id="JABWGN010000011">
    <property type="protein sequence ID" value="NUW35545.1"/>
    <property type="molecule type" value="Genomic_DNA"/>
</dbReference>
<organism evidence="2 3">
    <name type="scientific">Nonomuraea montanisoli</name>
    <dbReference type="NCBI Taxonomy" id="2741721"/>
    <lineage>
        <taxon>Bacteria</taxon>
        <taxon>Bacillati</taxon>
        <taxon>Actinomycetota</taxon>
        <taxon>Actinomycetes</taxon>
        <taxon>Streptosporangiales</taxon>
        <taxon>Streptosporangiaceae</taxon>
        <taxon>Nonomuraea</taxon>
    </lineage>
</organism>
<proteinExistence type="predicted"/>
<dbReference type="RefSeq" id="WP_175592957.1">
    <property type="nucleotide sequence ID" value="NZ_JABWGN010000011.1"/>
</dbReference>
<protein>
    <submittedName>
        <fullName evidence="2">Uncharacterized protein</fullName>
    </submittedName>
</protein>